<dbReference type="SUPFAM" id="SSF53167">
    <property type="entry name" value="Purine and uridine phosphorylases"/>
    <property type="match status" value="1"/>
</dbReference>
<gene>
    <name evidence="2" type="primary">20211256</name>
    <name evidence="1" type="ORF">HELRODRAFT_189399</name>
</gene>
<dbReference type="PANTHER" id="PTHR47705:SF1">
    <property type="entry name" value="PNP_UDP_1 DOMAIN-CONTAINING PROTEIN"/>
    <property type="match status" value="1"/>
</dbReference>
<dbReference type="KEGG" id="hro:HELRODRAFT_189399"/>
<evidence type="ECO:0008006" key="4">
    <source>
        <dbReference type="Google" id="ProtNLM"/>
    </source>
</evidence>
<dbReference type="Gene3D" id="3.40.50.1580">
    <property type="entry name" value="Nucleoside phosphorylase domain"/>
    <property type="match status" value="1"/>
</dbReference>
<sequence>MTWFERCSKLECYHTPCKICVCVCHMVWVIQLLWLAQRSKMLKVDETTMKEQLKVLLERNLIKELEPGRWVRKVLDKKSELRIVKNMPSQMDGTRPKVAIITSKYYEKLAVDAMMEDKTTFVKFKTEGESNVYTIGFIAGQKVVSTKLPAIGRQRAAQISSGNTTTRLLGTFGEIDHVLLVGVCGGVPHYADYYKHVRLGDLLVSSPVDNSVTSTTSAAFNNNASTASNDYYYIYCDKTTQEKEEDELKSTQFSLKGWRAPDSTLLNVARDIASTKTSNTNELLPWEKYIIEGQKILEGQEVEFTRPPEETDRLFMNVGGNDVIEVGHPAMPEPSSNGPPGEVHSKQGFPMIRMGPIGSGKPIVNNDQLRLEFAAKHQCIGFDSEFDQVLESIDGNRKDSYLLIRGVSDYLDGSTNITWQPYAALVAAAFMKSIIAALYQ</sequence>
<dbReference type="HOGENOM" id="CLU_019799_0_0_1"/>
<evidence type="ECO:0000313" key="1">
    <source>
        <dbReference type="EMBL" id="ESN94465.1"/>
    </source>
</evidence>
<dbReference type="InParanoid" id="T1FR09"/>
<dbReference type="CTD" id="20211256"/>
<dbReference type="FunCoup" id="T1FR09">
    <property type="interactions" value="25"/>
</dbReference>
<dbReference type="OMA" id="WICAIET"/>
<dbReference type="GO" id="GO:0003824">
    <property type="term" value="F:catalytic activity"/>
    <property type="evidence" value="ECO:0007669"/>
    <property type="project" value="InterPro"/>
</dbReference>
<dbReference type="PANTHER" id="PTHR47705">
    <property type="entry name" value="AGAP000321-PA"/>
    <property type="match status" value="1"/>
</dbReference>
<dbReference type="OrthoDB" id="1577640at2759"/>
<evidence type="ECO:0000313" key="2">
    <source>
        <dbReference type="EnsemblMetazoa" id="HelroP189399"/>
    </source>
</evidence>
<evidence type="ECO:0000313" key="3">
    <source>
        <dbReference type="Proteomes" id="UP000015101"/>
    </source>
</evidence>
<proteinExistence type="predicted"/>
<reference evidence="1 3" key="2">
    <citation type="journal article" date="2013" name="Nature">
        <title>Insights into bilaterian evolution from three spiralian genomes.</title>
        <authorList>
            <person name="Simakov O."/>
            <person name="Marletaz F."/>
            <person name="Cho S.J."/>
            <person name="Edsinger-Gonzales E."/>
            <person name="Havlak P."/>
            <person name="Hellsten U."/>
            <person name="Kuo D.H."/>
            <person name="Larsson T."/>
            <person name="Lv J."/>
            <person name="Arendt D."/>
            <person name="Savage R."/>
            <person name="Osoegawa K."/>
            <person name="de Jong P."/>
            <person name="Grimwood J."/>
            <person name="Chapman J.A."/>
            <person name="Shapiro H."/>
            <person name="Aerts A."/>
            <person name="Otillar R.P."/>
            <person name="Terry A.Y."/>
            <person name="Boore J.L."/>
            <person name="Grigoriev I.V."/>
            <person name="Lindberg D.R."/>
            <person name="Seaver E.C."/>
            <person name="Weisblat D.A."/>
            <person name="Putnam N.H."/>
            <person name="Rokhsar D.S."/>
        </authorList>
    </citation>
    <scope>NUCLEOTIDE SEQUENCE</scope>
</reference>
<reference evidence="2" key="3">
    <citation type="submission" date="2015-06" db="UniProtKB">
        <authorList>
            <consortium name="EnsemblMetazoa"/>
        </authorList>
    </citation>
    <scope>IDENTIFICATION</scope>
</reference>
<protein>
    <recommendedName>
        <fullName evidence="4">Nucleoside phosphorylase domain-containing protein</fullName>
    </recommendedName>
</protein>
<dbReference type="EMBL" id="AMQM01001628">
    <property type="status" value="NOT_ANNOTATED_CDS"/>
    <property type="molecule type" value="Genomic_DNA"/>
</dbReference>
<accession>T1FR09</accession>
<dbReference type="EnsemblMetazoa" id="HelroT189399">
    <property type="protein sequence ID" value="HelroP189399"/>
    <property type="gene ID" value="HelroG189399"/>
</dbReference>
<dbReference type="RefSeq" id="XP_009027528.1">
    <property type="nucleotide sequence ID" value="XM_009029280.1"/>
</dbReference>
<organism evidence="2 3">
    <name type="scientific">Helobdella robusta</name>
    <name type="common">Californian leech</name>
    <dbReference type="NCBI Taxonomy" id="6412"/>
    <lineage>
        <taxon>Eukaryota</taxon>
        <taxon>Metazoa</taxon>
        <taxon>Spiralia</taxon>
        <taxon>Lophotrochozoa</taxon>
        <taxon>Annelida</taxon>
        <taxon>Clitellata</taxon>
        <taxon>Hirudinea</taxon>
        <taxon>Rhynchobdellida</taxon>
        <taxon>Glossiphoniidae</taxon>
        <taxon>Helobdella</taxon>
    </lineage>
</organism>
<dbReference type="STRING" id="6412.T1FR09"/>
<dbReference type="InterPro" id="IPR035994">
    <property type="entry name" value="Nucleoside_phosphorylase_sf"/>
</dbReference>
<dbReference type="GeneID" id="20211256"/>
<dbReference type="Proteomes" id="UP000015101">
    <property type="component" value="Unassembled WGS sequence"/>
</dbReference>
<keyword evidence="3" id="KW-1185">Reference proteome</keyword>
<name>T1FR09_HELRO</name>
<dbReference type="EMBL" id="KB097571">
    <property type="protein sequence ID" value="ESN94465.1"/>
    <property type="molecule type" value="Genomic_DNA"/>
</dbReference>
<dbReference type="eggNOG" id="ENOG502QQ8X">
    <property type="taxonomic scope" value="Eukaryota"/>
</dbReference>
<reference evidence="3" key="1">
    <citation type="submission" date="2012-12" db="EMBL/GenBank/DDBJ databases">
        <authorList>
            <person name="Hellsten U."/>
            <person name="Grimwood J."/>
            <person name="Chapman J.A."/>
            <person name="Shapiro H."/>
            <person name="Aerts A."/>
            <person name="Otillar R.P."/>
            <person name="Terry A.Y."/>
            <person name="Boore J.L."/>
            <person name="Simakov O."/>
            <person name="Marletaz F."/>
            <person name="Cho S.-J."/>
            <person name="Edsinger-Gonzales E."/>
            <person name="Havlak P."/>
            <person name="Kuo D.-H."/>
            <person name="Larsson T."/>
            <person name="Lv J."/>
            <person name="Arendt D."/>
            <person name="Savage R."/>
            <person name="Osoegawa K."/>
            <person name="de Jong P."/>
            <person name="Lindberg D.R."/>
            <person name="Seaver E.C."/>
            <person name="Weisblat D.A."/>
            <person name="Putnam N.H."/>
            <person name="Grigoriev I.V."/>
            <person name="Rokhsar D.S."/>
        </authorList>
    </citation>
    <scope>NUCLEOTIDE SEQUENCE</scope>
</reference>
<dbReference type="GO" id="GO:0009116">
    <property type="term" value="P:nucleoside metabolic process"/>
    <property type="evidence" value="ECO:0007669"/>
    <property type="project" value="InterPro"/>
</dbReference>
<dbReference type="AlphaFoldDB" id="T1FR09"/>